<dbReference type="InterPro" id="IPR015168">
    <property type="entry name" value="SsuA/THI5"/>
</dbReference>
<organism evidence="3 4">
    <name type="scientific">Aciduricibacillus chroicocephali</name>
    <dbReference type="NCBI Taxonomy" id="3054939"/>
    <lineage>
        <taxon>Bacteria</taxon>
        <taxon>Bacillati</taxon>
        <taxon>Bacillota</taxon>
        <taxon>Bacilli</taxon>
        <taxon>Bacillales</taxon>
        <taxon>Bacillaceae</taxon>
        <taxon>Aciduricibacillus</taxon>
    </lineage>
</organism>
<dbReference type="Gene3D" id="3.40.190.10">
    <property type="entry name" value="Periplasmic binding protein-like II"/>
    <property type="match status" value="2"/>
</dbReference>
<evidence type="ECO:0000313" key="4">
    <source>
        <dbReference type="Proteomes" id="UP001180087"/>
    </source>
</evidence>
<keyword evidence="1" id="KW-0732">Signal</keyword>
<dbReference type="PANTHER" id="PTHR31528">
    <property type="entry name" value="4-AMINO-5-HYDROXYMETHYL-2-METHYLPYRIMIDINE PHOSPHATE SYNTHASE THI11-RELATED"/>
    <property type="match status" value="1"/>
</dbReference>
<dbReference type="PROSITE" id="PS51257">
    <property type="entry name" value="PROKAR_LIPOPROTEIN"/>
    <property type="match status" value="1"/>
</dbReference>
<dbReference type="SUPFAM" id="SSF53850">
    <property type="entry name" value="Periplasmic binding protein-like II"/>
    <property type="match status" value="1"/>
</dbReference>
<protein>
    <submittedName>
        <fullName evidence="3">ABC transporter substrate-binding protein</fullName>
    </submittedName>
</protein>
<sequence length="339" mass="37849">MKKLLISFIAIFTLLLIAGCGAKDETEKDHARGKSDERLKKITVMLDWYPNAVHSYLYAAKEKGYFKDEGLDVEFEFPANPTDPLSLAASGKVTMGMYYQPDVIMARANEDIPVKAVAAVVRSPLNRLVYETKTKIKSPKDLEGKNVGYSGIPVAEKMIETMVKKDGGDPAKVKMTDVGFDLMPALVSGKTDAVTGMYVNHEVPILESEKHDVGVLNPEDYGVPSYYELVAVTSDATLKKEKKQIEAFWRAAEKGFNFTVENPEQSLEILLDNQDKSNFPLDATIEKKSLEILLPKMKSDKGFGSQEKSSWEETAKWLKDYDLIKKEPEATDVYVNIAE</sequence>
<reference evidence="3" key="1">
    <citation type="submission" date="2023-06" db="EMBL/GenBank/DDBJ databases">
        <title>A Treasure from Seagulls: Isolation and Description of Aciduricobacillus qingdaonensis gen. nov., sp. nov., a Rare Obligately Uric Acid-utilizing Member in the Family Bacillaceae.</title>
        <authorList>
            <person name="Liu W."/>
            <person name="Wang B."/>
        </authorList>
    </citation>
    <scope>NUCLEOTIDE SEQUENCE</scope>
    <source>
        <strain evidence="3">44XB</strain>
    </source>
</reference>
<gene>
    <name evidence="3" type="ORF">QR721_09885</name>
</gene>
<feature type="signal peptide" evidence="1">
    <location>
        <begin position="1"/>
        <end position="22"/>
    </location>
</feature>
<evidence type="ECO:0000259" key="2">
    <source>
        <dbReference type="Pfam" id="PF09084"/>
    </source>
</evidence>
<dbReference type="PANTHER" id="PTHR31528:SF3">
    <property type="entry name" value="THIAMINE BIOSYNTHESIS PROTEIN HI_0357-RELATED"/>
    <property type="match status" value="1"/>
</dbReference>
<name>A0ABY9KWF2_9BACI</name>
<dbReference type="Pfam" id="PF09084">
    <property type="entry name" value="NMT1"/>
    <property type="match status" value="1"/>
</dbReference>
<dbReference type="InterPro" id="IPR027939">
    <property type="entry name" value="NMT1/THI5"/>
</dbReference>
<evidence type="ECO:0000256" key="1">
    <source>
        <dbReference type="SAM" id="SignalP"/>
    </source>
</evidence>
<feature type="domain" description="SsuA/THI5-like" evidence="2">
    <location>
        <begin position="51"/>
        <end position="265"/>
    </location>
</feature>
<dbReference type="RefSeq" id="WP_348026475.1">
    <property type="nucleotide sequence ID" value="NZ_CP129113.1"/>
</dbReference>
<proteinExistence type="predicted"/>
<feature type="chain" id="PRO_5045230114" evidence="1">
    <location>
        <begin position="23"/>
        <end position="339"/>
    </location>
</feature>
<accession>A0ABY9KWF2</accession>
<keyword evidence="4" id="KW-1185">Reference proteome</keyword>
<dbReference type="Proteomes" id="UP001180087">
    <property type="component" value="Chromosome"/>
</dbReference>
<evidence type="ECO:0000313" key="3">
    <source>
        <dbReference type="EMBL" id="WLV23943.1"/>
    </source>
</evidence>
<dbReference type="EMBL" id="CP129113">
    <property type="protein sequence ID" value="WLV23943.1"/>
    <property type="molecule type" value="Genomic_DNA"/>
</dbReference>